<dbReference type="InterPro" id="IPR029070">
    <property type="entry name" value="Chitinase_insertion_sf"/>
</dbReference>
<dbReference type="InterPro" id="IPR011583">
    <property type="entry name" value="Chitinase_II/V-like_cat"/>
</dbReference>
<dbReference type="InterPro" id="IPR001223">
    <property type="entry name" value="Glyco_hydro18_cat"/>
</dbReference>
<feature type="domain" description="GH18" evidence="1">
    <location>
        <begin position="51"/>
        <end position="429"/>
    </location>
</feature>
<evidence type="ECO:0000259" key="1">
    <source>
        <dbReference type="PROSITE" id="PS51910"/>
    </source>
</evidence>
<protein>
    <recommendedName>
        <fullName evidence="1">GH18 domain-containing protein</fullName>
    </recommendedName>
</protein>
<dbReference type="EMBL" id="JALLPJ020000895">
    <property type="protein sequence ID" value="KAL3780341.1"/>
    <property type="molecule type" value="Genomic_DNA"/>
</dbReference>
<evidence type="ECO:0000313" key="2">
    <source>
        <dbReference type="EMBL" id="KAL3780341.1"/>
    </source>
</evidence>
<comment type="caution">
    <text evidence="2">The sequence shown here is derived from an EMBL/GenBank/DDBJ whole genome shotgun (WGS) entry which is preliminary data.</text>
</comment>
<gene>
    <name evidence="2" type="ORF">ACHAWO_008233</name>
</gene>
<keyword evidence="3" id="KW-1185">Reference proteome</keyword>
<dbReference type="SMART" id="SM00636">
    <property type="entry name" value="Glyco_18"/>
    <property type="match status" value="1"/>
</dbReference>
<dbReference type="Gene3D" id="3.20.20.80">
    <property type="entry name" value="Glycosidases"/>
    <property type="match status" value="1"/>
</dbReference>
<dbReference type="InterPro" id="IPR017853">
    <property type="entry name" value="GH"/>
</dbReference>
<dbReference type="PROSITE" id="PS51910">
    <property type="entry name" value="GH18_2"/>
    <property type="match status" value="1"/>
</dbReference>
<dbReference type="PANTHER" id="PTHR11177:SF317">
    <property type="entry name" value="CHITINASE 12-RELATED"/>
    <property type="match status" value="1"/>
</dbReference>
<accession>A0ABD3NXX3</accession>
<dbReference type="AlphaFoldDB" id="A0ABD3NXX3"/>
<evidence type="ECO:0000313" key="3">
    <source>
        <dbReference type="Proteomes" id="UP001530400"/>
    </source>
</evidence>
<dbReference type="InterPro" id="IPR050314">
    <property type="entry name" value="Glycosyl_Hydrlase_18"/>
</dbReference>
<dbReference type="SUPFAM" id="SSF51445">
    <property type="entry name" value="(Trans)glycosidases"/>
    <property type="match status" value="1"/>
</dbReference>
<organism evidence="2 3">
    <name type="scientific">Cyclotella atomus</name>
    <dbReference type="NCBI Taxonomy" id="382360"/>
    <lineage>
        <taxon>Eukaryota</taxon>
        <taxon>Sar</taxon>
        <taxon>Stramenopiles</taxon>
        <taxon>Ochrophyta</taxon>
        <taxon>Bacillariophyta</taxon>
        <taxon>Coscinodiscophyceae</taxon>
        <taxon>Thalassiosirophycidae</taxon>
        <taxon>Stephanodiscales</taxon>
        <taxon>Stephanodiscaceae</taxon>
        <taxon>Cyclotella</taxon>
    </lineage>
</organism>
<dbReference type="PANTHER" id="PTHR11177">
    <property type="entry name" value="CHITINASE"/>
    <property type="match status" value="1"/>
</dbReference>
<sequence>MKEIKCKKLSLDQQQHPSQWRRALFSAAMALSHCALADQTRQIRIRATAYYHPAKYYERGGLAKPENIDFTKISRVNYASFQLDESGGIWGTDANADAQILYGPINWNPPPDAAKSCYFTSADDVPACQVHDIEKGLIRSAHSVGTRVYATIGGSDFSEPFSAMAAATASREEFAKRCVHIIQNYGFDGIDIDWRFPKDPIDMANYSLLLSQIRDKLDALGEEQSNTYGLTATMPCMPDQIPNVDAFFLDLILDEFNLLSVDFHGPWETKVGASAPLYDKSDKHMSVDSCVSAYLDVGVSREKIKIALPFYGQSFAGGFAIGQQAKCNWAGDCSDTVTWQQDGGAPNYYNIYSKLPNLNVTFDNETIATFAFGDAGVVSYDDERSICLKTEYVIQQDLGGVLIMELGGDLLGELSTPLLDAMNLKLLNRNLPCDSNAFMESLLRQEHIAHEGRDDPIIDNALEDKEVSAADFLYTGEVKQEYRYTCGFGEGDARRKCSRLGWQEGLEETECTTGQCPDGQICFLSLCDVVPTKTIQDVLLESLTPFSKPLPKGKPKRKPPKMTITTMSIPLDEAVQDDPDDKAELLLDDKMSFSCGVNFEHAESCGQPCPNGIGDCPAGQFCFWLECKNAAPAPASSDASVSSGVTVSQYKCGSTRDEALTCSEDCGSSWQCPEGKDCYLVPCSI</sequence>
<dbReference type="Gene3D" id="3.10.50.10">
    <property type="match status" value="1"/>
</dbReference>
<proteinExistence type="predicted"/>
<dbReference type="Proteomes" id="UP001530400">
    <property type="component" value="Unassembled WGS sequence"/>
</dbReference>
<dbReference type="Pfam" id="PF00704">
    <property type="entry name" value="Glyco_hydro_18"/>
    <property type="match status" value="1"/>
</dbReference>
<reference evidence="2 3" key="1">
    <citation type="submission" date="2024-10" db="EMBL/GenBank/DDBJ databases">
        <title>Updated reference genomes for cyclostephanoid diatoms.</title>
        <authorList>
            <person name="Roberts W.R."/>
            <person name="Alverson A.J."/>
        </authorList>
    </citation>
    <scope>NUCLEOTIDE SEQUENCE [LARGE SCALE GENOMIC DNA]</scope>
    <source>
        <strain evidence="2 3">AJA010-31</strain>
    </source>
</reference>
<name>A0ABD3NXX3_9STRA</name>